<dbReference type="RefSeq" id="YP_009788890.1">
    <property type="nucleotide sequence ID" value="NC_047804.1"/>
</dbReference>
<evidence type="ECO:0000313" key="2">
    <source>
        <dbReference type="Proteomes" id="UP000222868"/>
    </source>
</evidence>
<dbReference type="GeneID" id="54979024"/>
<organism evidence="1 2">
    <name type="scientific">Ralstonia phage RS-PII-1</name>
    <dbReference type="NCBI Taxonomy" id="1932892"/>
    <lineage>
        <taxon>Viruses</taxon>
        <taxon>Duplodnaviria</taxon>
        <taxon>Heunggongvirae</taxon>
        <taxon>Uroviricota</taxon>
        <taxon>Caudoviricetes</taxon>
        <taxon>Autographivirales</taxon>
        <taxon>Autonotataviridae</taxon>
        <taxon>Sukuvirus</taxon>
        <taxon>Sukuvirus RSPII1</taxon>
    </lineage>
</organism>
<dbReference type="Proteomes" id="UP000222868">
    <property type="component" value="Segment"/>
</dbReference>
<sequence>MKRTAKDVQLVLTSEEADLLALITESYQYLPIHRLCGAPSVRFAIELTETLKDSKQ</sequence>
<reference evidence="1 2" key="1">
    <citation type="submission" date="2016-12" db="EMBL/GenBank/DDBJ databases">
        <title>Isolation, Whole Genome Sequencing Analysis of a Novel Lytic Bacteriophage RS-PII-1 infecting Ralstonia solanacearum.</title>
        <authorList>
            <person name="Su J."/>
            <person name="Liu J."/>
            <person name="Yu H."/>
            <person name="Guo Z."/>
            <person name="Sun H."/>
            <person name="Fan G."/>
            <person name="Gu G."/>
            <person name="Wang G."/>
        </authorList>
    </citation>
    <scope>NUCLEOTIDE SEQUENCE [LARGE SCALE GENOMIC DNA]</scope>
</reference>
<keyword evidence="2" id="KW-1185">Reference proteome</keyword>
<proteinExistence type="predicted"/>
<accession>A0A1L7DQN7</accession>
<dbReference type="EMBL" id="KY316062">
    <property type="protein sequence ID" value="APU00322.1"/>
    <property type="molecule type" value="Genomic_DNA"/>
</dbReference>
<protein>
    <submittedName>
        <fullName evidence="1">Uncharacterized protein</fullName>
    </submittedName>
</protein>
<dbReference type="KEGG" id="vg:54979024"/>
<name>A0A1L7DQN7_9CAUD</name>
<evidence type="ECO:0000313" key="1">
    <source>
        <dbReference type="EMBL" id="APU00322.1"/>
    </source>
</evidence>